<gene>
    <name evidence="1" type="ORF">GNZ13_32170</name>
</gene>
<dbReference type="RefSeq" id="WP_172172122.1">
    <property type="nucleotide sequence ID" value="NZ_WOEZ01000185.1"/>
</dbReference>
<proteinExistence type="predicted"/>
<reference evidence="1 2" key="1">
    <citation type="submission" date="2019-11" db="EMBL/GenBank/DDBJ databases">
        <title>Metabolism of dissolved organic matter in forest soils.</title>
        <authorList>
            <person name="Cyle K.T."/>
            <person name="Wilhelm R.C."/>
            <person name="Martinez C.E."/>
        </authorList>
    </citation>
    <scope>NUCLEOTIDE SEQUENCE [LARGE SCALE GENOMIC DNA]</scope>
    <source>
        <strain evidence="1 2">5N</strain>
    </source>
</reference>
<comment type="caution">
    <text evidence="1">The sequence shown here is derived from an EMBL/GenBank/DDBJ whole genome shotgun (WGS) entry which is preliminary data.</text>
</comment>
<dbReference type="AlphaFoldDB" id="A0A972NSV9"/>
<keyword evidence="2" id="KW-1185">Reference proteome</keyword>
<name>A0A972NSV9_9BURK</name>
<dbReference type="Proteomes" id="UP000655523">
    <property type="component" value="Unassembled WGS sequence"/>
</dbReference>
<sequence>MYAGTPGGSQTVTAAVALSASSPQLTIYNSASAITQALPTTGLVDGQKHMLKCMGAGGLSVTGNIDTVAATTATIAQFAGNTFVYSVALATWAKF</sequence>
<protein>
    <submittedName>
        <fullName evidence="1">Uncharacterized protein</fullName>
    </submittedName>
</protein>
<evidence type="ECO:0000313" key="1">
    <source>
        <dbReference type="EMBL" id="NPT59091.1"/>
    </source>
</evidence>
<dbReference type="EMBL" id="WOEZ01000185">
    <property type="protein sequence ID" value="NPT59091.1"/>
    <property type="molecule type" value="Genomic_DNA"/>
</dbReference>
<accession>A0A972NSV9</accession>
<evidence type="ECO:0000313" key="2">
    <source>
        <dbReference type="Proteomes" id="UP000655523"/>
    </source>
</evidence>
<organism evidence="1 2">
    <name type="scientific">Paraburkholderia elongata</name>
    <dbReference type="NCBI Taxonomy" id="2675747"/>
    <lineage>
        <taxon>Bacteria</taxon>
        <taxon>Pseudomonadati</taxon>
        <taxon>Pseudomonadota</taxon>
        <taxon>Betaproteobacteria</taxon>
        <taxon>Burkholderiales</taxon>
        <taxon>Burkholderiaceae</taxon>
        <taxon>Paraburkholderia</taxon>
    </lineage>
</organism>